<evidence type="ECO:0000259" key="22">
    <source>
        <dbReference type="Pfam" id="PF04389"/>
    </source>
</evidence>
<dbReference type="GO" id="GO:0005576">
    <property type="term" value="C:extracellular region"/>
    <property type="evidence" value="ECO:0007669"/>
    <property type="project" value="UniProtKB-SubCell"/>
</dbReference>
<evidence type="ECO:0000256" key="19">
    <source>
        <dbReference type="ARBA" id="ARBA00025833"/>
    </source>
</evidence>
<evidence type="ECO:0000313" key="23">
    <source>
        <dbReference type="EMBL" id="MUI11104.1"/>
    </source>
</evidence>
<feature type="signal peptide" evidence="21">
    <location>
        <begin position="1"/>
        <end position="26"/>
    </location>
</feature>
<keyword evidence="8" id="KW-0645">Protease</keyword>
<keyword evidence="10 21" id="KW-0732">Signal</keyword>
<evidence type="ECO:0000256" key="5">
    <source>
        <dbReference type="ARBA" id="ARBA00014116"/>
    </source>
</evidence>
<keyword evidence="15" id="KW-0482">Metalloprotease</keyword>
<evidence type="ECO:0000256" key="9">
    <source>
        <dbReference type="ARBA" id="ARBA00022723"/>
    </source>
</evidence>
<keyword evidence="24" id="KW-1185">Reference proteome</keyword>
<dbReference type="InterPro" id="IPR007484">
    <property type="entry name" value="Peptidase_M28"/>
</dbReference>
<keyword evidence="16" id="KW-0865">Zymogen</keyword>
<dbReference type="RefSeq" id="WP_155706932.1">
    <property type="nucleotide sequence ID" value="NZ_BMWU01000027.1"/>
</dbReference>
<dbReference type="Gene3D" id="3.40.630.10">
    <property type="entry name" value="Zn peptidases"/>
    <property type="match status" value="1"/>
</dbReference>
<evidence type="ECO:0000256" key="3">
    <source>
        <dbReference type="ARBA" id="ARBA00004555"/>
    </source>
</evidence>
<dbReference type="OrthoDB" id="9769665at2"/>
<dbReference type="AlphaFoldDB" id="A0A6I3X2M0"/>
<evidence type="ECO:0000256" key="14">
    <source>
        <dbReference type="ARBA" id="ARBA00023034"/>
    </source>
</evidence>
<keyword evidence="7" id="KW-0121">Carboxypeptidase</keyword>
<comment type="subunit">
    <text evidence="19">Homodimer. The monomeric form is inactive while the homodimer is active.</text>
</comment>
<accession>A0A6I3X2M0</accession>
<evidence type="ECO:0000256" key="15">
    <source>
        <dbReference type="ARBA" id="ARBA00023049"/>
    </source>
</evidence>
<evidence type="ECO:0000313" key="24">
    <source>
        <dbReference type="Proteomes" id="UP000431684"/>
    </source>
</evidence>
<evidence type="ECO:0000256" key="21">
    <source>
        <dbReference type="SAM" id="SignalP"/>
    </source>
</evidence>
<protein>
    <recommendedName>
        <fullName evidence="5">Carboxypeptidase Q</fullName>
    </recommendedName>
    <alternativeName>
        <fullName evidence="20">Plasma glutamate carboxypeptidase</fullName>
    </alternativeName>
</protein>
<sequence>MKLRKPVLSAIAASLFAMGPAHVTHAADANDAATLASIRDTAMGSDWAYQRLEDMTDLVGPRLSGSPGAAAAVQQVADAMRKLGAKVTLQPVKVPHWVRGEEKGQLVGYTGRPQGVVQNLVLTALGGSGATPAAGLTAPVVIVRDFDELKARAAEVKGKIVLFDVAFDQGMADAGLGGPAYRQGSAFRTRGPALAADLGAAAALVRSVGGADYRLTHTGTTRLEDGKRIPAAAITAEDAMLIARLARRGPVTMELVLTPQTLPDADSFNVIADLPGTDKADEVVIVSGHLDSWDLATGAHDDATGVTASMGVLETLKKLNLKPRRTIRMVAWMNEENGGRGGDTYHKANRGALDKQFAAIESDGGVAGRTFGVQAGIRPQYEKLFAPLQASLAPIGASVLQRRDVIGAGDLHALESDGVPSFTPLIDSSVYFDYHHTPADTFDKVNPDYLKRHVAVMAALTWYLANMEQPIGRAPEQFR</sequence>
<reference evidence="23 24" key="1">
    <citation type="submission" date="2019-11" db="EMBL/GenBank/DDBJ databases">
        <title>Draft Genome Sequences of Six Type Strains of the Genus Massilia.</title>
        <authorList>
            <person name="Miess H."/>
            <person name="Frediansyah A."/>
            <person name="Goeker M."/>
            <person name="Gross H."/>
        </authorList>
    </citation>
    <scope>NUCLEOTIDE SEQUENCE [LARGE SCALE GENOMIC DNA]</scope>
    <source>
        <strain evidence="23 24">DSM 17513</strain>
    </source>
</reference>
<organism evidence="23 24">
    <name type="scientific">Pseudoduganella dura</name>
    <dbReference type="NCBI Taxonomy" id="321982"/>
    <lineage>
        <taxon>Bacteria</taxon>
        <taxon>Pseudomonadati</taxon>
        <taxon>Pseudomonadota</taxon>
        <taxon>Betaproteobacteria</taxon>
        <taxon>Burkholderiales</taxon>
        <taxon>Oxalobacteraceae</taxon>
        <taxon>Telluria group</taxon>
        <taxon>Pseudoduganella</taxon>
    </lineage>
</organism>
<dbReference type="InterPro" id="IPR039866">
    <property type="entry name" value="CPQ"/>
</dbReference>
<evidence type="ECO:0000256" key="6">
    <source>
        <dbReference type="ARBA" id="ARBA00022525"/>
    </source>
</evidence>
<feature type="chain" id="PRO_5026205176" description="Carboxypeptidase Q" evidence="21">
    <location>
        <begin position="27"/>
        <end position="479"/>
    </location>
</feature>
<dbReference type="PANTHER" id="PTHR12053">
    <property type="entry name" value="PROTEASE FAMILY M28 PLASMA GLUTAMATE CARBOXYPEPTIDASE-RELATED"/>
    <property type="match status" value="1"/>
</dbReference>
<dbReference type="GO" id="GO:0070573">
    <property type="term" value="F:metallodipeptidase activity"/>
    <property type="evidence" value="ECO:0007669"/>
    <property type="project" value="InterPro"/>
</dbReference>
<dbReference type="Pfam" id="PF04389">
    <property type="entry name" value="Peptidase_M28"/>
    <property type="match status" value="1"/>
</dbReference>
<dbReference type="GO" id="GO:0005764">
    <property type="term" value="C:lysosome"/>
    <property type="evidence" value="ECO:0007669"/>
    <property type="project" value="UniProtKB-SubCell"/>
</dbReference>
<proteinExistence type="predicted"/>
<dbReference type="GO" id="GO:0006508">
    <property type="term" value="P:proteolysis"/>
    <property type="evidence" value="ECO:0007669"/>
    <property type="project" value="UniProtKB-KW"/>
</dbReference>
<dbReference type="SUPFAM" id="SSF53187">
    <property type="entry name" value="Zn-dependent exopeptidases"/>
    <property type="match status" value="1"/>
</dbReference>
<evidence type="ECO:0000256" key="2">
    <source>
        <dbReference type="ARBA" id="ARBA00004371"/>
    </source>
</evidence>
<dbReference type="GO" id="GO:0004180">
    <property type="term" value="F:carboxypeptidase activity"/>
    <property type="evidence" value="ECO:0007669"/>
    <property type="project" value="UniProtKB-KW"/>
</dbReference>
<keyword evidence="9" id="KW-0479">Metal-binding</keyword>
<comment type="subcellular location">
    <subcellularLocation>
        <location evidence="1">Endoplasmic reticulum</location>
    </subcellularLocation>
    <subcellularLocation>
        <location evidence="3">Golgi apparatus</location>
    </subcellularLocation>
    <subcellularLocation>
        <location evidence="2">Lysosome</location>
    </subcellularLocation>
    <subcellularLocation>
        <location evidence="4">Secreted</location>
    </subcellularLocation>
</comment>
<keyword evidence="11 23" id="KW-0378">Hydrolase</keyword>
<comment type="caution">
    <text evidence="23">The sequence shown here is derived from an EMBL/GenBank/DDBJ whole genome shotgun (WGS) entry which is preliminary data.</text>
</comment>
<evidence type="ECO:0000256" key="20">
    <source>
        <dbReference type="ARBA" id="ARBA00033328"/>
    </source>
</evidence>
<name>A0A6I3X2M0_9BURK</name>
<keyword evidence="13" id="KW-0862">Zinc</keyword>
<evidence type="ECO:0000256" key="13">
    <source>
        <dbReference type="ARBA" id="ARBA00022833"/>
    </source>
</evidence>
<evidence type="ECO:0000256" key="17">
    <source>
        <dbReference type="ARBA" id="ARBA00023180"/>
    </source>
</evidence>
<evidence type="ECO:0000256" key="18">
    <source>
        <dbReference type="ARBA" id="ARBA00023228"/>
    </source>
</evidence>
<keyword evidence="12" id="KW-0256">Endoplasmic reticulum</keyword>
<dbReference type="Gene3D" id="3.50.30.30">
    <property type="match status" value="1"/>
</dbReference>
<evidence type="ECO:0000256" key="16">
    <source>
        <dbReference type="ARBA" id="ARBA00023145"/>
    </source>
</evidence>
<keyword evidence="14" id="KW-0333">Golgi apparatus</keyword>
<evidence type="ECO:0000256" key="10">
    <source>
        <dbReference type="ARBA" id="ARBA00022729"/>
    </source>
</evidence>
<gene>
    <name evidence="23" type="ORF">GJV26_01145</name>
</gene>
<dbReference type="EMBL" id="WNWM01000002">
    <property type="protein sequence ID" value="MUI11104.1"/>
    <property type="molecule type" value="Genomic_DNA"/>
</dbReference>
<evidence type="ECO:0000256" key="4">
    <source>
        <dbReference type="ARBA" id="ARBA00004613"/>
    </source>
</evidence>
<keyword evidence="17" id="KW-0325">Glycoprotein</keyword>
<evidence type="ECO:0000256" key="7">
    <source>
        <dbReference type="ARBA" id="ARBA00022645"/>
    </source>
</evidence>
<dbReference type="GO" id="GO:0046872">
    <property type="term" value="F:metal ion binding"/>
    <property type="evidence" value="ECO:0007669"/>
    <property type="project" value="UniProtKB-KW"/>
</dbReference>
<evidence type="ECO:0000256" key="11">
    <source>
        <dbReference type="ARBA" id="ARBA00022801"/>
    </source>
</evidence>
<dbReference type="PANTHER" id="PTHR12053:SF3">
    <property type="entry name" value="CARBOXYPEPTIDASE Q"/>
    <property type="match status" value="1"/>
</dbReference>
<dbReference type="Proteomes" id="UP000431684">
    <property type="component" value="Unassembled WGS sequence"/>
</dbReference>
<evidence type="ECO:0000256" key="1">
    <source>
        <dbReference type="ARBA" id="ARBA00004240"/>
    </source>
</evidence>
<keyword evidence="6" id="KW-0964">Secreted</keyword>
<evidence type="ECO:0000256" key="12">
    <source>
        <dbReference type="ARBA" id="ARBA00022824"/>
    </source>
</evidence>
<feature type="domain" description="Peptidase M28" evidence="22">
    <location>
        <begin position="269"/>
        <end position="460"/>
    </location>
</feature>
<keyword evidence="18" id="KW-0458">Lysosome</keyword>
<evidence type="ECO:0000256" key="8">
    <source>
        <dbReference type="ARBA" id="ARBA00022670"/>
    </source>
</evidence>